<evidence type="ECO:0000259" key="5">
    <source>
        <dbReference type="PROSITE" id="PS50093"/>
    </source>
</evidence>
<dbReference type="Gene3D" id="2.60.120.380">
    <property type="match status" value="1"/>
</dbReference>
<dbReference type="InterPro" id="IPR037524">
    <property type="entry name" value="PA14/GLEYA"/>
</dbReference>
<dbReference type="Gene3D" id="2.60.120.200">
    <property type="match status" value="1"/>
</dbReference>
<feature type="region of interest" description="Disordered" evidence="3">
    <location>
        <begin position="137"/>
        <end position="172"/>
    </location>
</feature>
<dbReference type="Gene3D" id="2.60.40.10">
    <property type="entry name" value="Immunoglobulins"/>
    <property type="match status" value="2"/>
</dbReference>
<dbReference type="InterPro" id="IPR000601">
    <property type="entry name" value="PKD_dom"/>
</dbReference>
<dbReference type="CDD" id="cd00146">
    <property type="entry name" value="PKD"/>
    <property type="match status" value="2"/>
</dbReference>
<keyword evidence="4" id="KW-0812">Transmembrane</keyword>
<dbReference type="InterPro" id="IPR013783">
    <property type="entry name" value="Ig-like_fold"/>
</dbReference>
<evidence type="ECO:0000313" key="8">
    <source>
        <dbReference type="Proteomes" id="UP001268864"/>
    </source>
</evidence>
<dbReference type="RefSeq" id="WP_310901383.1">
    <property type="nucleotide sequence ID" value="NZ_JAMQOS010000005.1"/>
</dbReference>
<keyword evidence="1" id="KW-0732">Signal</keyword>
<dbReference type="InterPro" id="IPR011658">
    <property type="entry name" value="PA14_dom"/>
</dbReference>
<dbReference type="Pfam" id="PF07691">
    <property type="entry name" value="PA14"/>
    <property type="match status" value="2"/>
</dbReference>
<feature type="transmembrane region" description="Helical" evidence="4">
    <location>
        <begin position="12"/>
        <end position="35"/>
    </location>
</feature>
<evidence type="ECO:0000256" key="3">
    <source>
        <dbReference type="SAM" id="MobiDB-lite"/>
    </source>
</evidence>
<proteinExistence type="predicted"/>
<keyword evidence="8" id="KW-1185">Reference proteome</keyword>
<dbReference type="Gene3D" id="3.90.182.10">
    <property type="entry name" value="Toxin - Anthrax Protective Antigen,domain 1"/>
    <property type="match status" value="1"/>
</dbReference>
<dbReference type="InterPro" id="IPR012859">
    <property type="entry name" value="Pilin_N_archaeal"/>
</dbReference>
<gene>
    <name evidence="7" type="ORF">NDI86_15605</name>
</gene>
<feature type="domain" description="PA14" evidence="6">
    <location>
        <begin position="240"/>
        <end position="377"/>
    </location>
</feature>
<dbReference type="InterPro" id="IPR001791">
    <property type="entry name" value="Laminin_G"/>
</dbReference>
<dbReference type="SMART" id="SM00089">
    <property type="entry name" value="PKD"/>
    <property type="match status" value="2"/>
</dbReference>
<accession>A0ABU2FTG5</accession>
<keyword evidence="4" id="KW-1133">Transmembrane helix</keyword>
<reference evidence="7 8" key="1">
    <citation type="submission" date="2022-06" db="EMBL/GenBank/DDBJ databases">
        <title>Halomicroarcula sp. a new haloarchaeum isolate from saline soil.</title>
        <authorList>
            <person name="Strakova D."/>
            <person name="Galisteo C."/>
            <person name="Sanchez-Porro C."/>
            <person name="Ventosa A."/>
        </authorList>
    </citation>
    <scope>NUCLEOTIDE SEQUENCE [LARGE SCALE GENOMIC DNA]</scope>
    <source>
        <strain evidence="7 8">S3CR25-11</strain>
    </source>
</reference>
<dbReference type="InterPro" id="IPR022409">
    <property type="entry name" value="PKD/Chitinase_dom"/>
</dbReference>
<dbReference type="SMART" id="SM00560">
    <property type="entry name" value="LamGL"/>
    <property type="match status" value="1"/>
</dbReference>
<organism evidence="7 8">
    <name type="scientific">Haloarcula onubensis</name>
    <dbReference type="NCBI Taxonomy" id="2950539"/>
    <lineage>
        <taxon>Archaea</taxon>
        <taxon>Methanobacteriati</taxon>
        <taxon>Methanobacteriota</taxon>
        <taxon>Stenosarchaea group</taxon>
        <taxon>Halobacteria</taxon>
        <taxon>Halobacteriales</taxon>
        <taxon>Haloarculaceae</taxon>
        <taxon>Haloarcula</taxon>
    </lineage>
</organism>
<dbReference type="PANTHER" id="PTHR47635:SF2">
    <property type="entry name" value="LAMG-LIKE JELLYROLL FOLD DOMAIN-CONTAINING PROTEIN"/>
    <property type="match status" value="1"/>
</dbReference>
<feature type="domain" description="PKD" evidence="5">
    <location>
        <begin position="395"/>
        <end position="462"/>
    </location>
</feature>
<keyword evidence="2" id="KW-1015">Disulfide bond</keyword>
<dbReference type="SUPFAM" id="SSF49899">
    <property type="entry name" value="Concanavalin A-like lectins/glucanases"/>
    <property type="match status" value="1"/>
</dbReference>
<dbReference type="InterPro" id="IPR013320">
    <property type="entry name" value="ConA-like_dom_sf"/>
</dbReference>
<dbReference type="PROSITE" id="PS51820">
    <property type="entry name" value="PA14"/>
    <property type="match status" value="2"/>
</dbReference>
<evidence type="ECO:0000259" key="6">
    <source>
        <dbReference type="PROSITE" id="PS51820"/>
    </source>
</evidence>
<dbReference type="PANTHER" id="PTHR47635">
    <property type="entry name" value="CUB DOMAIN-CONTAINING PROTEIN"/>
    <property type="match status" value="1"/>
</dbReference>
<dbReference type="PROSITE" id="PS50093">
    <property type="entry name" value="PKD"/>
    <property type="match status" value="2"/>
</dbReference>
<dbReference type="SMART" id="SM00758">
    <property type="entry name" value="PA14"/>
    <property type="match status" value="2"/>
</dbReference>
<dbReference type="Pfam" id="PF07790">
    <property type="entry name" value="Pilin_N"/>
    <property type="match status" value="1"/>
</dbReference>
<dbReference type="Pfam" id="PF13385">
    <property type="entry name" value="Laminin_G_3"/>
    <property type="match status" value="1"/>
</dbReference>
<sequence length="967" mass="101555">MEGRAQSESIGVVLLTVVVVVTVGVGGAAVLGGVADDVDSASAPLVDFSVEITADDITITHGGGDVVAQSELTVIARGETTTERYGFDAANVSGDDDGQFEPSERFRRDHDLVGPRVEVTVVHGASNTVLVRESLTVGEPGEGLPPTARFSASPDDPDPGETVTFDASASGDDDGAIVEYRWEFGDGTTATTTAPTVEHTYGSEGNYTVTLTVEDDDGATDTASETYRVTDRRAPDGPSDVTGGLAYEYYEGTYTSLPDFEAETPVRAGEVDGFDISVRDRDENFAFRYTGYVEVPEGGEYTFTTDSDDGSRLYIGEELVVENGGLHSATEASGTIALQPGRHAITVTFFEHTGQEALDVRWSGPGVTDGQSLPESRLYRNATPTAAFTADCDALTCSFDGSPSTAPGSSVSGYDWDFDGDGVTDATGQSVTHDFAGGGDYDATLTVTTADGETATAERTVTAVEPRPAAAPGDTTAGLAYSYYEADPLDDRSDLQPSAIVRNGTTDQFDLEPTHREENFAFRYTGYVEVPETGNYTFYTTSDDGSRLSIGDELVVRNDGLHAARTRGGEIALEAGRHPITVTFFEHTIDDSLVVEYEGPGVARQEIPASALSRDVATARWESAADWDGSASAAGVVHDGAGDRQADRLQLGYPTTDSGGSSLVGYWPLDGAGAADASGNGYDGTPNSVTSGVPAVLGTTGYGFADTGWVGVDGFPNLDRELTVSAWIRTTDNTEDGQRIFADDEGNTGGYALSLGDGGTGRLRFYSRNLGTVSLDTGRVIENDRWYHVAAVMNQSSGERRIYVNGSLVASDTYSGAWGTDDGVASIGGETADGETDNRFAGTVDEVRVYDRSLSAAEVSRLDQTGRSGTVTTGTRTLDYAVSPSELSLDSVSATRPAGTTVAVTVLSDPDGDGTFEERSDTVTLDGSASYDVTGLVSESRRYRLEVELAAPSPTATPTVGRLALSG</sequence>
<dbReference type="Pfam" id="PF18911">
    <property type="entry name" value="PKD_4"/>
    <property type="match status" value="2"/>
</dbReference>
<dbReference type="EMBL" id="JAMQOS010000005">
    <property type="protein sequence ID" value="MDS0283552.1"/>
    <property type="molecule type" value="Genomic_DNA"/>
</dbReference>
<name>A0ABU2FTG5_9EURY</name>
<dbReference type="InterPro" id="IPR035986">
    <property type="entry name" value="PKD_dom_sf"/>
</dbReference>
<feature type="domain" description="PKD" evidence="5">
    <location>
        <begin position="146"/>
        <end position="230"/>
    </location>
</feature>
<dbReference type="SUPFAM" id="SSF56988">
    <property type="entry name" value="Anthrax protective antigen"/>
    <property type="match status" value="2"/>
</dbReference>
<dbReference type="CDD" id="cd00110">
    <property type="entry name" value="LamG"/>
    <property type="match status" value="1"/>
</dbReference>
<dbReference type="InterPro" id="IPR006558">
    <property type="entry name" value="LamG-like"/>
</dbReference>
<feature type="domain" description="PA14" evidence="6">
    <location>
        <begin position="474"/>
        <end position="611"/>
    </location>
</feature>
<keyword evidence="4" id="KW-0472">Membrane</keyword>
<comment type="caution">
    <text evidence="7">The sequence shown here is derived from an EMBL/GenBank/DDBJ whole genome shotgun (WGS) entry which is preliminary data.</text>
</comment>
<protein>
    <submittedName>
        <fullName evidence="7">PA14 domain-containing protein</fullName>
    </submittedName>
</protein>
<evidence type="ECO:0000256" key="4">
    <source>
        <dbReference type="SAM" id="Phobius"/>
    </source>
</evidence>
<evidence type="ECO:0000313" key="7">
    <source>
        <dbReference type="EMBL" id="MDS0283552.1"/>
    </source>
</evidence>
<evidence type="ECO:0000256" key="1">
    <source>
        <dbReference type="ARBA" id="ARBA00022729"/>
    </source>
</evidence>
<dbReference type="SUPFAM" id="SSF49299">
    <property type="entry name" value="PKD domain"/>
    <property type="match status" value="1"/>
</dbReference>
<dbReference type="Proteomes" id="UP001268864">
    <property type="component" value="Unassembled WGS sequence"/>
</dbReference>
<evidence type="ECO:0000256" key="2">
    <source>
        <dbReference type="ARBA" id="ARBA00023157"/>
    </source>
</evidence>